<protein>
    <submittedName>
        <fullName evidence="1">Uncharacterized protein</fullName>
    </submittedName>
</protein>
<comment type="caution">
    <text evidence="1">The sequence shown here is derived from an EMBL/GenBank/DDBJ whole genome shotgun (WGS) entry which is preliminary data.</text>
</comment>
<keyword evidence="2" id="KW-1185">Reference proteome</keyword>
<organism evidence="1 2">
    <name type="scientific">Luteimonas soli</name>
    <dbReference type="NCBI Taxonomy" id="1648966"/>
    <lineage>
        <taxon>Bacteria</taxon>
        <taxon>Pseudomonadati</taxon>
        <taxon>Pseudomonadota</taxon>
        <taxon>Gammaproteobacteria</taxon>
        <taxon>Lysobacterales</taxon>
        <taxon>Lysobacteraceae</taxon>
        <taxon>Luteimonas</taxon>
    </lineage>
</organism>
<dbReference type="EMBL" id="JBHRYA010000003">
    <property type="protein sequence ID" value="MFC3715590.1"/>
    <property type="molecule type" value="Genomic_DNA"/>
</dbReference>
<sequence>MAKPGELLTEVPDAHGNERIYLVLPDERKLPLPFFYRAEEFALPGNMEIHDGGEMFALYDELTRTGAIYSGESWTMWQPVTRAQFFGEQVPSWRTMASLRAGLFGEQ</sequence>
<gene>
    <name evidence="1" type="ORF">ACFONC_05445</name>
</gene>
<evidence type="ECO:0000313" key="1">
    <source>
        <dbReference type="EMBL" id="MFC3715590.1"/>
    </source>
</evidence>
<evidence type="ECO:0000313" key="2">
    <source>
        <dbReference type="Proteomes" id="UP001595705"/>
    </source>
</evidence>
<dbReference type="Proteomes" id="UP001595705">
    <property type="component" value="Unassembled WGS sequence"/>
</dbReference>
<dbReference type="RefSeq" id="WP_386742695.1">
    <property type="nucleotide sequence ID" value="NZ_JBHRYA010000003.1"/>
</dbReference>
<proteinExistence type="predicted"/>
<reference evidence="2" key="1">
    <citation type="journal article" date="2019" name="Int. J. Syst. Evol. Microbiol.">
        <title>The Global Catalogue of Microorganisms (GCM) 10K type strain sequencing project: providing services to taxonomists for standard genome sequencing and annotation.</title>
        <authorList>
            <consortium name="The Broad Institute Genomics Platform"/>
            <consortium name="The Broad Institute Genome Sequencing Center for Infectious Disease"/>
            <person name="Wu L."/>
            <person name="Ma J."/>
        </authorList>
    </citation>
    <scope>NUCLEOTIDE SEQUENCE [LARGE SCALE GENOMIC DNA]</scope>
    <source>
        <strain evidence="2">KCTC 42441</strain>
    </source>
</reference>
<accession>A0ABV7XHE0</accession>
<name>A0ABV7XHE0_9GAMM</name>